<dbReference type="PANTHER" id="PTHR11669:SF8">
    <property type="entry name" value="DNA POLYMERASE III SUBUNIT DELTA"/>
    <property type="match status" value="1"/>
</dbReference>
<dbReference type="EMBL" id="FOQK01000030">
    <property type="protein sequence ID" value="SFI34529.1"/>
    <property type="molecule type" value="Genomic_DNA"/>
</dbReference>
<dbReference type="SUPFAM" id="SSF52540">
    <property type="entry name" value="P-loop containing nucleoside triphosphate hydrolases"/>
    <property type="match status" value="1"/>
</dbReference>
<dbReference type="Gene3D" id="3.40.50.300">
    <property type="entry name" value="P-loop containing nucleotide triphosphate hydrolases"/>
    <property type="match status" value="1"/>
</dbReference>
<organism evidence="2 3">
    <name type="scientific">Selenomonas ruminantium</name>
    <dbReference type="NCBI Taxonomy" id="971"/>
    <lineage>
        <taxon>Bacteria</taxon>
        <taxon>Bacillati</taxon>
        <taxon>Bacillota</taxon>
        <taxon>Negativicutes</taxon>
        <taxon>Selenomonadales</taxon>
        <taxon>Selenomonadaceae</taxon>
        <taxon>Selenomonas</taxon>
    </lineage>
</organism>
<dbReference type="GO" id="GO:0006261">
    <property type="term" value="P:DNA-templated DNA replication"/>
    <property type="evidence" value="ECO:0007669"/>
    <property type="project" value="TreeGrafter"/>
</dbReference>
<dbReference type="OrthoDB" id="9810148at2"/>
<dbReference type="GO" id="GO:0003887">
    <property type="term" value="F:DNA-directed DNA polymerase activity"/>
    <property type="evidence" value="ECO:0007669"/>
    <property type="project" value="InterPro"/>
</dbReference>
<dbReference type="GO" id="GO:0008408">
    <property type="term" value="F:3'-5' exonuclease activity"/>
    <property type="evidence" value="ECO:0007669"/>
    <property type="project" value="InterPro"/>
</dbReference>
<accession>A0A1I3HFZ6</accession>
<evidence type="ECO:0000313" key="2">
    <source>
        <dbReference type="EMBL" id="SFI34529.1"/>
    </source>
</evidence>
<evidence type="ECO:0000259" key="1">
    <source>
        <dbReference type="SMART" id="SM00382"/>
    </source>
</evidence>
<protein>
    <submittedName>
        <fullName evidence="2">DNA polymerase-3 subunit delta</fullName>
    </submittedName>
</protein>
<dbReference type="Pfam" id="PF13177">
    <property type="entry name" value="DNA_pol3_delta2"/>
    <property type="match status" value="1"/>
</dbReference>
<reference evidence="2 3" key="1">
    <citation type="submission" date="2016-10" db="EMBL/GenBank/DDBJ databases">
        <authorList>
            <person name="de Groot N.N."/>
        </authorList>
    </citation>
    <scope>NUCLEOTIDE SEQUENCE [LARGE SCALE GENOMIC DNA]</scope>
    <source>
        <strain evidence="2 3">Z108</strain>
    </source>
</reference>
<dbReference type="AlphaFoldDB" id="A0A1I3HFZ6"/>
<dbReference type="PANTHER" id="PTHR11669">
    <property type="entry name" value="REPLICATION FACTOR C / DNA POLYMERASE III GAMMA-TAU SUBUNIT"/>
    <property type="match status" value="1"/>
</dbReference>
<evidence type="ECO:0000313" key="3">
    <source>
        <dbReference type="Proteomes" id="UP000183639"/>
    </source>
</evidence>
<feature type="domain" description="AAA+ ATPase" evidence="1">
    <location>
        <begin position="27"/>
        <end position="178"/>
    </location>
</feature>
<sequence>MEISWDKIIGHAEQKQQLQTMLAEGRLPHALLLAGPDGIGKKMVGRALAAAILCGEHTGKGAACGHCASCQAMWLESHPDYYEVLPESRGKAAKVIRIEQIREMQTEASRYPTLSAGRVVLIDEAERMNEAAANSLLKTLEEPAGQVTFLLVTSARSSLLDTIVSRCMPMAFGMLPSEEMAQALKGRGIPEAAAAELAALADGSLGRAVTLYENGGLELRDDALAFLEQLDDMGLEQVWQQAKTKGAWEREKLAEWFLYLNMMLRDMLVLYEDGASPLLYHQDSRQRLAGLLPRFTEPRIFALLALVRDLQRRLQANVNLPLQMEGFLLRIRDLT</sequence>
<dbReference type="NCBIfam" id="TIGR00678">
    <property type="entry name" value="holB"/>
    <property type="match status" value="1"/>
</dbReference>
<dbReference type="InterPro" id="IPR003593">
    <property type="entry name" value="AAA+_ATPase"/>
</dbReference>
<name>A0A1I3HFZ6_SELRU</name>
<dbReference type="Proteomes" id="UP000183639">
    <property type="component" value="Unassembled WGS sequence"/>
</dbReference>
<gene>
    <name evidence="2" type="ORF">SAMN04487861_13011</name>
</gene>
<dbReference type="InterPro" id="IPR027417">
    <property type="entry name" value="P-loop_NTPase"/>
</dbReference>
<dbReference type="InterPro" id="IPR050238">
    <property type="entry name" value="DNA_Rep/Repair_Clamp_Loader"/>
</dbReference>
<dbReference type="RefSeq" id="WP_075445575.1">
    <property type="nucleotide sequence ID" value="NZ_FOQK01000030.1"/>
</dbReference>
<proteinExistence type="predicted"/>
<dbReference type="InterPro" id="IPR004622">
    <property type="entry name" value="DNA_pol_HolB"/>
</dbReference>
<dbReference type="SMART" id="SM00382">
    <property type="entry name" value="AAA"/>
    <property type="match status" value="1"/>
</dbReference>